<accession>A0ABW2AXH7</accession>
<sequence length="190" mass="19958">MKTMRPAVTSLVGSAVAGVLLAGCAAAQAGGPTWSTQLSPEPLPTIVVPTTSPDAAQIDFQNKAGATIEKVAKVLGISTDNFVLDSANQRIVGYYTTTSQRDVMKQEGIAAFKVQYSAEQLQEMQERLYDRIPASATGVHWAGGNVSTQKVEVGATKEFFASEDWATASAGIPVSMKVEDPSQQPQPAAG</sequence>
<gene>
    <name evidence="2" type="ORF">ACFQBT_18185</name>
</gene>
<dbReference type="RefSeq" id="WP_377824906.1">
    <property type="nucleotide sequence ID" value="NZ_JBHSWJ010000002.1"/>
</dbReference>
<dbReference type="PROSITE" id="PS51257">
    <property type="entry name" value="PROKAR_LIPOPROTEIN"/>
    <property type="match status" value="1"/>
</dbReference>
<protein>
    <recommendedName>
        <fullName evidence="4">Lipoprotein</fullName>
    </recommendedName>
</protein>
<evidence type="ECO:0000256" key="1">
    <source>
        <dbReference type="SAM" id="SignalP"/>
    </source>
</evidence>
<reference evidence="3" key="1">
    <citation type="journal article" date="2019" name="Int. J. Syst. Evol. Microbiol.">
        <title>The Global Catalogue of Microorganisms (GCM) 10K type strain sequencing project: providing services to taxonomists for standard genome sequencing and annotation.</title>
        <authorList>
            <consortium name="The Broad Institute Genomics Platform"/>
            <consortium name="The Broad Institute Genome Sequencing Center for Infectious Disease"/>
            <person name="Wu L."/>
            <person name="Ma J."/>
        </authorList>
    </citation>
    <scope>NUCLEOTIDE SEQUENCE [LARGE SCALE GENOMIC DNA]</scope>
    <source>
        <strain evidence="3">NBRC 106593</strain>
    </source>
</reference>
<keyword evidence="1" id="KW-0732">Signal</keyword>
<dbReference type="EMBL" id="JBHSWJ010000002">
    <property type="protein sequence ID" value="MFC6715645.1"/>
    <property type="molecule type" value="Genomic_DNA"/>
</dbReference>
<comment type="caution">
    <text evidence="2">The sequence shown here is derived from an EMBL/GenBank/DDBJ whole genome shotgun (WGS) entry which is preliminary data.</text>
</comment>
<feature type="signal peptide" evidence="1">
    <location>
        <begin position="1"/>
        <end position="29"/>
    </location>
</feature>
<name>A0ABW2AXH7_9MICO</name>
<feature type="chain" id="PRO_5046125239" description="Lipoprotein" evidence="1">
    <location>
        <begin position="30"/>
        <end position="190"/>
    </location>
</feature>
<organism evidence="2 3">
    <name type="scientific">Branchiibius cervicis</name>
    <dbReference type="NCBI Taxonomy" id="908252"/>
    <lineage>
        <taxon>Bacteria</taxon>
        <taxon>Bacillati</taxon>
        <taxon>Actinomycetota</taxon>
        <taxon>Actinomycetes</taxon>
        <taxon>Micrococcales</taxon>
        <taxon>Dermacoccaceae</taxon>
        <taxon>Branchiibius</taxon>
    </lineage>
</organism>
<keyword evidence="3" id="KW-1185">Reference proteome</keyword>
<dbReference type="Proteomes" id="UP001596356">
    <property type="component" value="Unassembled WGS sequence"/>
</dbReference>
<evidence type="ECO:0000313" key="2">
    <source>
        <dbReference type="EMBL" id="MFC6715645.1"/>
    </source>
</evidence>
<evidence type="ECO:0008006" key="4">
    <source>
        <dbReference type="Google" id="ProtNLM"/>
    </source>
</evidence>
<proteinExistence type="predicted"/>
<evidence type="ECO:0000313" key="3">
    <source>
        <dbReference type="Proteomes" id="UP001596356"/>
    </source>
</evidence>